<gene>
    <name evidence="8" type="ORF">SB48_HM08orf06134</name>
</gene>
<keyword evidence="3 6" id="KW-0812">Transmembrane</keyword>
<dbReference type="Pfam" id="PF00893">
    <property type="entry name" value="Multi_Drug_Res"/>
    <property type="match status" value="1"/>
</dbReference>
<evidence type="ECO:0000256" key="2">
    <source>
        <dbReference type="ARBA" id="ARBA00022475"/>
    </source>
</evidence>
<keyword evidence="2" id="KW-1003">Cell membrane</keyword>
<dbReference type="Proteomes" id="UP000032024">
    <property type="component" value="Chromosome"/>
</dbReference>
<proteinExistence type="inferred from homology"/>
<comment type="similarity">
    <text evidence="6">Belongs to the drug/metabolite transporter (DMT) superfamily. Small multidrug resistance (SMR) (TC 2.A.7.1) family.</text>
</comment>
<protein>
    <submittedName>
        <fullName evidence="8">Multidrug resistance protein SMR</fullName>
    </submittedName>
</protein>
<dbReference type="InterPro" id="IPR045324">
    <property type="entry name" value="Small_multidrug_res"/>
</dbReference>
<evidence type="ECO:0000256" key="1">
    <source>
        <dbReference type="ARBA" id="ARBA00004651"/>
    </source>
</evidence>
<dbReference type="PANTHER" id="PTHR30561:SF7">
    <property type="entry name" value="GUANIDINIUM EFFLUX SYSTEM SUBUNIT GDNC-RELATED"/>
    <property type="match status" value="1"/>
</dbReference>
<evidence type="ECO:0000313" key="9">
    <source>
        <dbReference type="Proteomes" id="UP000032024"/>
    </source>
</evidence>
<dbReference type="EMBL" id="CP010525">
    <property type="protein sequence ID" value="AJO24655.1"/>
    <property type="molecule type" value="Genomic_DNA"/>
</dbReference>
<sequence>MKDHVFAMVQPGGCFLCSSPGFFMEVFEMNKSWLIVLVGAFFEVFWVIGLKHADNLLEWAGTLVAITASFYALIAASKNLPVGTVYAVFVGLGTAGTVFSGIVFFGEPFSLIKIVLIFILLAGIIGLRIVENEKSNGEADS</sequence>
<keyword evidence="4 7" id="KW-1133">Transmembrane helix</keyword>
<dbReference type="SUPFAM" id="SSF103481">
    <property type="entry name" value="Multidrug resistance efflux transporter EmrE"/>
    <property type="match status" value="1"/>
</dbReference>
<accession>A0AAN0TAA1</accession>
<evidence type="ECO:0000313" key="8">
    <source>
        <dbReference type="EMBL" id="AJO24655.1"/>
    </source>
</evidence>
<comment type="subcellular location">
    <subcellularLocation>
        <location evidence="1 6">Cell membrane</location>
        <topology evidence="1 6">Multi-pass membrane protein</topology>
    </subcellularLocation>
</comment>
<reference evidence="9" key="1">
    <citation type="submission" date="2015-01" db="EMBL/GenBank/DDBJ databases">
        <title>Comparative genome analysis of Bacillus coagulans HM-08, Clostridium butyricum HM-68, Bacillus subtilis HM-66 and Bacillus paralicheniformis BL-09.</title>
        <authorList>
            <person name="Zhang H."/>
        </authorList>
    </citation>
    <scope>NUCLEOTIDE SEQUENCE [LARGE SCALE GENOMIC DNA]</scope>
    <source>
        <strain evidence="9">HM-08</strain>
    </source>
</reference>
<keyword evidence="5 7" id="KW-0472">Membrane</keyword>
<dbReference type="PANTHER" id="PTHR30561">
    <property type="entry name" value="SMR FAMILY PROTON-DEPENDENT DRUG EFFLUX TRANSPORTER SUGE"/>
    <property type="match status" value="1"/>
</dbReference>
<dbReference type="InterPro" id="IPR037185">
    <property type="entry name" value="EmrE-like"/>
</dbReference>
<dbReference type="GO" id="GO:0005886">
    <property type="term" value="C:plasma membrane"/>
    <property type="evidence" value="ECO:0007669"/>
    <property type="project" value="UniProtKB-SubCell"/>
</dbReference>
<evidence type="ECO:0000256" key="5">
    <source>
        <dbReference type="ARBA" id="ARBA00023136"/>
    </source>
</evidence>
<organism evidence="8 9">
    <name type="scientific">Heyndrickxia coagulans</name>
    <name type="common">Weizmannia coagulans</name>
    <dbReference type="NCBI Taxonomy" id="1398"/>
    <lineage>
        <taxon>Bacteria</taxon>
        <taxon>Bacillati</taxon>
        <taxon>Bacillota</taxon>
        <taxon>Bacilli</taxon>
        <taxon>Bacillales</taxon>
        <taxon>Bacillaceae</taxon>
        <taxon>Heyndrickxia</taxon>
    </lineage>
</organism>
<name>A0AAN0TAA1_HEYCO</name>
<evidence type="ECO:0000256" key="4">
    <source>
        <dbReference type="ARBA" id="ARBA00022989"/>
    </source>
</evidence>
<evidence type="ECO:0000256" key="3">
    <source>
        <dbReference type="ARBA" id="ARBA00022692"/>
    </source>
</evidence>
<feature type="transmembrane region" description="Helical" evidence="7">
    <location>
        <begin position="111"/>
        <end position="130"/>
    </location>
</feature>
<dbReference type="AlphaFoldDB" id="A0AAN0TAA1"/>
<feature type="transmembrane region" description="Helical" evidence="7">
    <location>
        <begin position="32"/>
        <end position="50"/>
    </location>
</feature>
<evidence type="ECO:0000256" key="7">
    <source>
        <dbReference type="SAM" id="Phobius"/>
    </source>
</evidence>
<feature type="transmembrane region" description="Helical" evidence="7">
    <location>
        <begin position="56"/>
        <end position="74"/>
    </location>
</feature>
<feature type="transmembrane region" description="Helical" evidence="7">
    <location>
        <begin position="86"/>
        <end position="105"/>
    </location>
</feature>
<keyword evidence="9" id="KW-1185">Reference proteome</keyword>
<dbReference type="Gene3D" id="1.10.3730.20">
    <property type="match status" value="1"/>
</dbReference>
<evidence type="ECO:0000256" key="6">
    <source>
        <dbReference type="RuleBase" id="RU003942"/>
    </source>
</evidence>
<dbReference type="GO" id="GO:0022857">
    <property type="term" value="F:transmembrane transporter activity"/>
    <property type="evidence" value="ECO:0007669"/>
    <property type="project" value="InterPro"/>
</dbReference>
<dbReference type="InterPro" id="IPR000390">
    <property type="entry name" value="Small_drug/metabolite_transptr"/>
</dbReference>